<dbReference type="Pfam" id="PF07510">
    <property type="entry name" value="GmrSD_C"/>
    <property type="match status" value="1"/>
</dbReference>
<feature type="domain" description="GmrSD restriction endonucleases N-terminal" evidence="1">
    <location>
        <begin position="12"/>
        <end position="235"/>
    </location>
</feature>
<keyword evidence="4" id="KW-1185">Reference proteome</keyword>
<dbReference type="Pfam" id="PF03235">
    <property type="entry name" value="GmrSD_N"/>
    <property type="match status" value="1"/>
</dbReference>
<dbReference type="InterPro" id="IPR004919">
    <property type="entry name" value="GmrSD_N"/>
</dbReference>
<accession>A0A8T9MX64</accession>
<evidence type="ECO:0000313" key="4">
    <source>
        <dbReference type="Proteomes" id="UP000831534"/>
    </source>
</evidence>
<dbReference type="PANTHER" id="PTHR35149">
    <property type="entry name" value="SLL5132 PROTEIN"/>
    <property type="match status" value="1"/>
</dbReference>
<name>A0A8T9MX64_9NEIS</name>
<evidence type="ECO:0000313" key="3">
    <source>
        <dbReference type="EMBL" id="UOP04802.1"/>
    </source>
</evidence>
<organism evidence="3 4">
    <name type="scientific">Conchiformibius kuhniae</name>
    <dbReference type="NCBI Taxonomy" id="211502"/>
    <lineage>
        <taxon>Bacteria</taxon>
        <taxon>Pseudomonadati</taxon>
        <taxon>Pseudomonadota</taxon>
        <taxon>Betaproteobacteria</taxon>
        <taxon>Neisseriales</taxon>
        <taxon>Neisseriaceae</taxon>
        <taxon>Conchiformibius</taxon>
    </lineage>
</organism>
<dbReference type="KEGG" id="ckh:LVJ77_11770"/>
<protein>
    <submittedName>
        <fullName evidence="3">DUF262 domain-containing protein</fullName>
    </submittedName>
</protein>
<feature type="domain" description="GmrSD restriction endonucleases C-terminal" evidence="2">
    <location>
        <begin position="426"/>
        <end position="545"/>
    </location>
</feature>
<dbReference type="PANTHER" id="PTHR35149:SF2">
    <property type="entry name" value="DUF262 DOMAIN-CONTAINING PROTEIN"/>
    <property type="match status" value="1"/>
</dbReference>
<dbReference type="InterPro" id="IPR011089">
    <property type="entry name" value="GmrSD_C"/>
</dbReference>
<dbReference type="EMBL" id="CP091521">
    <property type="protein sequence ID" value="UOP04802.1"/>
    <property type="molecule type" value="Genomic_DNA"/>
</dbReference>
<dbReference type="Proteomes" id="UP000831534">
    <property type="component" value="Chromosome"/>
</dbReference>
<evidence type="ECO:0000259" key="1">
    <source>
        <dbReference type="Pfam" id="PF03235"/>
    </source>
</evidence>
<sequence>MSQIFKPDNLSIKQIFNDTGSFYQVPEYQRPYSWEKEQVEQLWFDLAEAYANHRDDPEHDANYFLGSVVLVEKAHGYDVVDGQQRLTTLTILFCVLRDLQHNILGQIKINQIKNSIEDLIEGKKRLKLMTQANNQALFETSVIDGIDFSAKKKHLDDNRFLQTAFYFKNLITDAQNPDSENHINDFSGFVDYIFERTTLIRIVCSDENFAIKLFTVLNDRGLDLTSADIVKAHLMQRLPEARRGAFVEVWKRIETLCVQMDETLQLLLSLYLYFLKAGNPKKILHEELKSEFKDQAPLDVVLALERFAKALGKINADKHDKDLSKLRYLPQSIYWKTILLTAKQTDYPFYHELKSLLVKYYYQSWIADGTSNRVKQLSFRIIKMVKENRDIAEIRLRILANLRQYPSYLLSLERHNIYSFKWHKPLLLAIEYHQQDDYPYIEIKKDLHTEHILPKEWNRADLDWREHFFPQEAETLLNSLGNLTLLSGNKNLLAGNRNYRDKCEIYAGKGLDGKTSFEITKRIFEQTPVQWTAETIEMRKRWLVAQARAVFDIV</sequence>
<dbReference type="RefSeq" id="WP_027009975.1">
    <property type="nucleotide sequence ID" value="NZ_CP091521.1"/>
</dbReference>
<reference evidence="3" key="1">
    <citation type="journal article" date="2022" name="Res Sq">
        <title>Evolution of multicellular longitudinally dividing oral cavity symbionts (Neisseriaceae).</title>
        <authorList>
            <person name="Nyongesa S."/>
            <person name="Weber P."/>
            <person name="Bernet E."/>
            <person name="Pullido F."/>
            <person name="Nieckarz M."/>
            <person name="Delaby M."/>
            <person name="Nieves C."/>
            <person name="Viehboeck T."/>
            <person name="Krause N."/>
            <person name="Rivera-Millot A."/>
            <person name="Nakamura A."/>
            <person name="Vischer N."/>
            <person name="VanNieuwenhze M."/>
            <person name="Brun Y."/>
            <person name="Cava F."/>
            <person name="Bulgheresi S."/>
            <person name="Veyrier F."/>
        </authorList>
    </citation>
    <scope>NUCLEOTIDE SEQUENCE</scope>
    <source>
        <strain evidence="3">17694</strain>
    </source>
</reference>
<evidence type="ECO:0000259" key="2">
    <source>
        <dbReference type="Pfam" id="PF07510"/>
    </source>
</evidence>
<reference evidence="3" key="2">
    <citation type="submission" date="2024-09" db="EMBL/GenBank/DDBJ databases">
        <authorList>
            <person name="Veyrier F.J."/>
        </authorList>
    </citation>
    <scope>NUCLEOTIDE SEQUENCE</scope>
    <source>
        <strain evidence="3">17694</strain>
    </source>
</reference>
<gene>
    <name evidence="3" type="ORF">LVJ77_11770</name>
</gene>
<proteinExistence type="predicted"/>
<dbReference type="AlphaFoldDB" id="A0A8T9MX64"/>